<evidence type="ECO:0000256" key="5">
    <source>
        <dbReference type="ARBA" id="ARBA00022801"/>
    </source>
</evidence>
<evidence type="ECO:0000256" key="6">
    <source>
        <dbReference type="ARBA" id="ARBA00022837"/>
    </source>
</evidence>
<evidence type="ECO:0000313" key="13">
    <source>
        <dbReference type="EMBL" id="SMC55007.1"/>
    </source>
</evidence>
<dbReference type="EMBL" id="FWXS01000004">
    <property type="protein sequence ID" value="SMC55007.1"/>
    <property type="molecule type" value="Genomic_DNA"/>
</dbReference>
<feature type="signal peptide" evidence="8">
    <location>
        <begin position="1"/>
        <end position="20"/>
    </location>
</feature>
<dbReference type="Gene3D" id="2.60.40.10">
    <property type="entry name" value="Immunoglobulins"/>
    <property type="match status" value="1"/>
</dbReference>
<dbReference type="Pfam" id="PF08126">
    <property type="entry name" value="Propeptide_C25"/>
    <property type="match status" value="1"/>
</dbReference>
<proteinExistence type="predicted"/>
<evidence type="ECO:0000259" key="10">
    <source>
        <dbReference type="Pfam" id="PF03785"/>
    </source>
</evidence>
<dbReference type="Gene3D" id="3.40.50.1460">
    <property type="match status" value="1"/>
</dbReference>
<evidence type="ECO:0000256" key="7">
    <source>
        <dbReference type="ARBA" id="ARBA00023145"/>
    </source>
</evidence>
<accession>A0A1W2A2T9</accession>
<dbReference type="InterPro" id="IPR012600">
    <property type="entry name" value="Propeptide_C25"/>
</dbReference>
<sequence>MKKIFIYCGLAFLFLNTTQAQNFKLESAIQNSIEFTHTLNPFERNSILISGNNYHNFGLSHKVLTSELGAPAIPFFSQAVMVPKKGNVSYEIQHDGFYEIENIEITPSKGNLKRNVNPDTIPYTFSEVYNQDAFYPGELSVMSDPYILRDTRGTTVSLYPFQYNPVQKKLRIYNNLRVVVNTNSSQTGTNEIQKINNFKSSVFNDIYNHHYLNPSENPAYTPISEIGSMLIIADSEYVGELTRFVDWKNESGIKTNIVTTTQTGATDTAIKSFVEDYYENNPDLVFVLLAGDSDKVASHTYGSSGWEQLWSDSYYGQIEGGNNDFYPELLVGRLSGDAEEIGVMVSRILEYEKNPMEGVWMKNAIGLGSNEGSGYGDDGEADYQHLRNIRTELQEFGYEDVHEFYQGSQGGGDAAGEPTPTMINNAIDEGIGLFNYTGHGWLDGMSTGNYTSNDVLNLTNNGKYPFVVSVACNNGTFVGETTIGEVFLRATYEQNPAGAIAFAGSSILMAWAPPMQTQDEMTNILTEVYDNHKNITLGGLFYNSQISMMSEYNSNSTAKEVMQTWILFGDPSTVFRYDVTQEITAQHAEIIAENASEFEVTDCSAEGALATLSQNGVILGKANISEGIANIELAESLDPDAALPLLTITKQNHKPYQSEIEMGIMGTVNLALNEIRVYPNPAKDVVNINWNSNQKITQIELRDMTGRLLSNSKLTNNNSNSYQLNISNYPKGNYLLTFVLDGKTFSKKLIMK</sequence>
<dbReference type="AlphaFoldDB" id="A0A1W2A2T9"/>
<evidence type="ECO:0000313" key="14">
    <source>
        <dbReference type="Proteomes" id="UP000192393"/>
    </source>
</evidence>
<dbReference type="OrthoDB" id="5294031at2"/>
<keyword evidence="4 8" id="KW-0732">Signal</keyword>
<dbReference type="InterPro" id="IPR026444">
    <property type="entry name" value="Secre_tail"/>
</dbReference>
<dbReference type="GO" id="GO:0004197">
    <property type="term" value="F:cysteine-type endopeptidase activity"/>
    <property type="evidence" value="ECO:0007669"/>
    <property type="project" value="InterPro"/>
</dbReference>
<dbReference type="GO" id="GO:0046872">
    <property type="term" value="F:metal ion binding"/>
    <property type="evidence" value="ECO:0007669"/>
    <property type="project" value="UniProtKB-KW"/>
</dbReference>
<dbReference type="InterPro" id="IPR029030">
    <property type="entry name" value="Caspase-like_dom_sf"/>
</dbReference>
<keyword evidence="3" id="KW-0479">Metal-binding</keyword>
<dbReference type="InterPro" id="IPR005536">
    <property type="entry name" value="Peptidase_C25_Ig-like_domain"/>
</dbReference>
<feature type="domain" description="Gingipain" evidence="9">
    <location>
        <begin position="229"/>
        <end position="573"/>
    </location>
</feature>
<dbReference type="Pfam" id="PF18962">
    <property type="entry name" value="Por_Secre_tail"/>
    <property type="match status" value="1"/>
</dbReference>
<reference evidence="13 14" key="1">
    <citation type="submission" date="2017-04" db="EMBL/GenBank/DDBJ databases">
        <authorList>
            <person name="Afonso C.L."/>
            <person name="Miller P.J."/>
            <person name="Scott M.A."/>
            <person name="Spackman E."/>
            <person name="Goraichik I."/>
            <person name="Dimitrov K.M."/>
            <person name="Suarez D.L."/>
            <person name="Swayne D.E."/>
        </authorList>
    </citation>
    <scope>NUCLEOTIDE SEQUENCE [LARGE SCALE GENOMIC DNA]</scope>
    <source>
        <strain evidence="13 14">CGMCC 1.12708</strain>
    </source>
</reference>
<comment type="subcellular location">
    <subcellularLocation>
        <location evidence="1">Secreted</location>
    </subcellularLocation>
</comment>
<dbReference type="Proteomes" id="UP000192393">
    <property type="component" value="Unassembled WGS sequence"/>
</dbReference>
<dbReference type="Pfam" id="PF03785">
    <property type="entry name" value="Peptidase_C25_C"/>
    <property type="match status" value="1"/>
</dbReference>
<feature type="domain" description="Secretion system C-terminal sorting" evidence="12">
    <location>
        <begin position="677"/>
        <end position="750"/>
    </location>
</feature>
<evidence type="ECO:0000259" key="11">
    <source>
        <dbReference type="Pfam" id="PF08126"/>
    </source>
</evidence>
<feature type="domain" description="Peptidase C25 Ig-like" evidence="10">
    <location>
        <begin position="591"/>
        <end position="660"/>
    </location>
</feature>
<dbReference type="InterPro" id="IPR029031">
    <property type="entry name" value="Gingipain_N_sf"/>
</dbReference>
<keyword evidence="6" id="KW-0106">Calcium</keyword>
<evidence type="ECO:0000256" key="1">
    <source>
        <dbReference type="ARBA" id="ARBA00004613"/>
    </source>
</evidence>
<dbReference type="Gene3D" id="2.60.40.3800">
    <property type="match status" value="1"/>
</dbReference>
<keyword evidence="14" id="KW-1185">Reference proteome</keyword>
<dbReference type="SUPFAM" id="SSF52129">
    <property type="entry name" value="Caspase-like"/>
    <property type="match status" value="1"/>
</dbReference>
<evidence type="ECO:0000256" key="4">
    <source>
        <dbReference type="ARBA" id="ARBA00022729"/>
    </source>
</evidence>
<evidence type="ECO:0000259" key="9">
    <source>
        <dbReference type="Pfam" id="PF01364"/>
    </source>
</evidence>
<protein>
    <submittedName>
        <fullName evidence="13">Gingipain R</fullName>
    </submittedName>
</protein>
<dbReference type="GO" id="GO:0006508">
    <property type="term" value="P:proteolysis"/>
    <property type="evidence" value="ECO:0007669"/>
    <property type="project" value="InterPro"/>
</dbReference>
<keyword evidence="5" id="KW-0378">Hydrolase</keyword>
<dbReference type="InterPro" id="IPR001769">
    <property type="entry name" value="Gingipain"/>
</dbReference>
<gene>
    <name evidence="13" type="ORF">SAMN06296427_1042</name>
</gene>
<feature type="domain" description="Gingipain propeptide" evidence="11">
    <location>
        <begin position="62"/>
        <end position="204"/>
    </location>
</feature>
<evidence type="ECO:0000256" key="8">
    <source>
        <dbReference type="SAM" id="SignalP"/>
    </source>
</evidence>
<evidence type="ECO:0000256" key="3">
    <source>
        <dbReference type="ARBA" id="ARBA00022723"/>
    </source>
</evidence>
<evidence type="ECO:0000259" key="12">
    <source>
        <dbReference type="Pfam" id="PF18962"/>
    </source>
</evidence>
<dbReference type="RefSeq" id="WP_084016930.1">
    <property type="nucleotide sequence ID" value="NZ_FWXS01000004.1"/>
</dbReference>
<keyword evidence="7" id="KW-0865">Zymogen</keyword>
<name>A0A1W2A2T9_9FLAO</name>
<dbReference type="GO" id="GO:0005576">
    <property type="term" value="C:extracellular region"/>
    <property type="evidence" value="ECO:0007669"/>
    <property type="project" value="UniProtKB-SubCell"/>
</dbReference>
<dbReference type="NCBIfam" id="TIGR04183">
    <property type="entry name" value="Por_Secre_tail"/>
    <property type="match status" value="1"/>
</dbReference>
<feature type="chain" id="PRO_5013117086" evidence="8">
    <location>
        <begin position="21"/>
        <end position="752"/>
    </location>
</feature>
<evidence type="ECO:0000256" key="2">
    <source>
        <dbReference type="ARBA" id="ARBA00022525"/>
    </source>
</evidence>
<keyword evidence="2" id="KW-0964">Secreted</keyword>
<dbReference type="Gene3D" id="3.40.50.10390">
    <property type="entry name" value="Gingipain r, domain 1"/>
    <property type="match status" value="1"/>
</dbReference>
<dbReference type="Pfam" id="PF01364">
    <property type="entry name" value="Peptidase_C25"/>
    <property type="match status" value="1"/>
</dbReference>
<organism evidence="13 14">
    <name type="scientific">Moheibacter sediminis</name>
    <dbReference type="NCBI Taxonomy" id="1434700"/>
    <lineage>
        <taxon>Bacteria</taxon>
        <taxon>Pseudomonadati</taxon>
        <taxon>Bacteroidota</taxon>
        <taxon>Flavobacteriia</taxon>
        <taxon>Flavobacteriales</taxon>
        <taxon>Weeksellaceae</taxon>
        <taxon>Moheibacter</taxon>
    </lineage>
</organism>
<dbReference type="InterPro" id="IPR013783">
    <property type="entry name" value="Ig-like_fold"/>
</dbReference>
<dbReference type="STRING" id="1434700.SAMN06296427_1042"/>
<dbReference type="InterPro" id="IPR038490">
    <property type="entry name" value="Gingipain_propep_sf"/>
</dbReference>